<accession>A0A2W5AAL5</accession>
<evidence type="ECO:0000313" key="1">
    <source>
        <dbReference type="EMBL" id="PZO91303.1"/>
    </source>
</evidence>
<reference evidence="1 2" key="1">
    <citation type="submission" date="2017-08" db="EMBL/GenBank/DDBJ databases">
        <title>Infants hospitalized years apart are colonized by the same room-sourced microbial strains.</title>
        <authorList>
            <person name="Brooks B."/>
            <person name="Olm M.R."/>
            <person name="Firek B.A."/>
            <person name="Baker R."/>
            <person name="Thomas B.C."/>
            <person name="Morowitz M.J."/>
            <person name="Banfield J.F."/>
        </authorList>
    </citation>
    <scope>NUCLEOTIDE SEQUENCE [LARGE SCALE GENOMIC DNA]</scope>
    <source>
        <strain evidence="1">S2_018_000_R2_101</strain>
    </source>
</reference>
<dbReference type="EMBL" id="QFNN01000011">
    <property type="protein sequence ID" value="PZO91303.1"/>
    <property type="molecule type" value="Genomic_DNA"/>
</dbReference>
<dbReference type="SUPFAM" id="SSF47598">
    <property type="entry name" value="Ribbon-helix-helix"/>
    <property type="match status" value="1"/>
</dbReference>
<proteinExistence type="predicted"/>
<protein>
    <recommendedName>
        <fullName evidence="3">Plasmid-related protein</fullName>
    </recommendedName>
</protein>
<evidence type="ECO:0000313" key="2">
    <source>
        <dbReference type="Proteomes" id="UP000249066"/>
    </source>
</evidence>
<dbReference type="InterPro" id="IPR010985">
    <property type="entry name" value="Ribbon_hlx_hlx"/>
</dbReference>
<dbReference type="Proteomes" id="UP000249066">
    <property type="component" value="Unassembled WGS sequence"/>
</dbReference>
<organism evidence="1 2">
    <name type="scientific">Sphingomonas sanxanigenens</name>
    <dbReference type="NCBI Taxonomy" id="397260"/>
    <lineage>
        <taxon>Bacteria</taxon>
        <taxon>Pseudomonadati</taxon>
        <taxon>Pseudomonadota</taxon>
        <taxon>Alphaproteobacteria</taxon>
        <taxon>Sphingomonadales</taxon>
        <taxon>Sphingomonadaceae</taxon>
        <taxon>Sphingomonas</taxon>
    </lineage>
</organism>
<gene>
    <name evidence="1" type="ORF">DI623_03680</name>
</gene>
<dbReference type="GO" id="GO:0006355">
    <property type="term" value="P:regulation of DNA-templated transcription"/>
    <property type="evidence" value="ECO:0007669"/>
    <property type="project" value="InterPro"/>
</dbReference>
<comment type="caution">
    <text evidence="1">The sequence shown here is derived from an EMBL/GenBank/DDBJ whole genome shotgun (WGS) entry which is preliminary data.</text>
</comment>
<sequence>MIRNGGTFPLAICVSIGYTLTMSGKDSGFRIRVERDLRERFLAACRKHDRPAAQVLREFMRSYVGDTDQPNDRREGPQ</sequence>
<name>A0A2W5AAL5_9SPHN</name>
<dbReference type="AlphaFoldDB" id="A0A2W5AAL5"/>
<evidence type="ECO:0008006" key="3">
    <source>
        <dbReference type="Google" id="ProtNLM"/>
    </source>
</evidence>